<organism evidence="1 2">
    <name type="scientific">Amycolatopsis vastitatis</name>
    <dbReference type="NCBI Taxonomy" id="1905142"/>
    <lineage>
        <taxon>Bacteria</taxon>
        <taxon>Bacillati</taxon>
        <taxon>Actinomycetota</taxon>
        <taxon>Actinomycetes</taxon>
        <taxon>Pseudonocardiales</taxon>
        <taxon>Pseudonocardiaceae</taxon>
        <taxon>Amycolatopsis</taxon>
    </lineage>
</organism>
<proteinExistence type="predicted"/>
<name>A0A229TD81_9PSEU</name>
<comment type="caution">
    <text evidence="1">The sequence shown here is derived from an EMBL/GenBank/DDBJ whole genome shotgun (WGS) entry which is preliminary data.</text>
</comment>
<evidence type="ECO:0000313" key="2">
    <source>
        <dbReference type="Proteomes" id="UP000215199"/>
    </source>
</evidence>
<evidence type="ECO:0000313" key="1">
    <source>
        <dbReference type="EMBL" id="OXM68864.1"/>
    </source>
</evidence>
<accession>A0A229TD81</accession>
<dbReference type="Proteomes" id="UP000215199">
    <property type="component" value="Unassembled WGS sequence"/>
</dbReference>
<dbReference type="OrthoDB" id="3700530at2"/>
<gene>
    <name evidence="1" type="ORF">CF165_12385</name>
</gene>
<dbReference type="AlphaFoldDB" id="A0A229TD81"/>
<sequence length="97" mass="9983">MNGNEKAGSPAAAHPVVDHRMRAMLRAVGAGRGRVSCSSEPDLFIDGLSCGDQFAAHKLAHLGLIRPAHPGRPGEQVPAVLTAAGRAIVTTDHQSAA</sequence>
<dbReference type="EMBL" id="NMUL01000009">
    <property type="protein sequence ID" value="OXM68864.1"/>
    <property type="molecule type" value="Genomic_DNA"/>
</dbReference>
<protein>
    <recommendedName>
        <fullName evidence="3">MarR family transcriptional regulator</fullName>
    </recommendedName>
</protein>
<evidence type="ECO:0008006" key="3">
    <source>
        <dbReference type="Google" id="ProtNLM"/>
    </source>
</evidence>
<reference evidence="2" key="1">
    <citation type="submission" date="2017-07" db="EMBL/GenBank/DDBJ databases">
        <title>Comparative genome mining reveals phylogenetic distribution patterns of secondary metabolites in Amycolatopsis.</title>
        <authorList>
            <person name="Adamek M."/>
            <person name="Alanjary M."/>
            <person name="Sales-Ortells H."/>
            <person name="Goodfellow M."/>
            <person name="Bull A.T."/>
            <person name="Kalinowski J."/>
            <person name="Ziemert N."/>
        </authorList>
    </citation>
    <scope>NUCLEOTIDE SEQUENCE [LARGE SCALE GENOMIC DNA]</scope>
    <source>
        <strain evidence="2">H5</strain>
    </source>
</reference>
<dbReference type="RefSeq" id="WP_093947618.1">
    <property type="nucleotide sequence ID" value="NZ_NMUL01000009.1"/>
</dbReference>
<keyword evidence="2" id="KW-1185">Reference proteome</keyword>